<dbReference type="InterPro" id="IPR003004">
    <property type="entry name" value="GspF/PilC"/>
</dbReference>
<evidence type="ECO:0000256" key="7">
    <source>
        <dbReference type="SAM" id="Phobius"/>
    </source>
</evidence>
<feature type="transmembrane region" description="Helical" evidence="7">
    <location>
        <begin position="157"/>
        <end position="176"/>
    </location>
</feature>
<evidence type="ECO:0000256" key="2">
    <source>
        <dbReference type="ARBA" id="ARBA00005745"/>
    </source>
</evidence>
<comment type="similarity">
    <text evidence="2">Belongs to the GSP F family.</text>
</comment>
<evidence type="ECO:0000256" key="6">
    <source>
        <dbReference type="ARBA" id="ARBA00023136"/>
    </source>
</evidence>
<proteinExistence type="inferred from homology"/>
<keyword evidence="10" id="KW-1185">Reference proteome</keyword>
<dbReference type="RefSeq" id="WP_146513624.1">
    <property type="nucleotide sequence ID" value="NZ_SJPI01000001.1"/>
</dbReference>
<evidence type="ECO:0000256" key="1">
    <source>
        <dbReference type="ARBA" id="ARBA00004651"/>
    </source>
</evidence>
<dbReference type="InterPro" id="IPR018076">
    <property type="entry name" value="T2SS_GspF_dom"/>
</dbReference>
<feature type="transmembrane region" description="Helical" evidence="7">
    <location>
        <begin position="309"/>
        <end position="331"/>
    </location>
</feature>
<keyword evidence="3" id="KW-1003">Cell membrane</keyword>
<dbReference type="Gene3D" id="1.20.81.30">
    <property type="entry name" value="Type II secretion system (T2SS), domain F"/>
    <property type="match status" value="2"/>
</dbReference>
<keyword evidence="4 7" id="KW-0812">Transmembrane</keyword>
<dbReference type="Pfam" id="PF00482">
    <property type="entry name" value="T2SSF"/>
    <property type="match status" value="2"/>
</dbReference>
<accession>A0A5C5WTB6</accession>
<evidence type="ECO:0000313" key="9">
    <source>
        <dbReference type="EMBL" id="TWT53401.1"/>
    </source>
</evidence>
<dbReference type="PANTHER" id="PTHR30012">
    <property type="entry name" value="GENERAL SECRETION PATHWAY PROTEIN"/>
    <property type="match status" value="1"/>
</dbReference>
<keyword evidence="6 7" id="KW-0472">Membrane</keyword>
<dbReference type="Proteomes" id="UP000316598">
    <property type="component" value="Unassembled WGS sequence"/>
</dbReference>
<protein>
    <submittedName>
        <fullName evidence="9">Putative type II secretion system protein F</fullName>
    </submittedName>
</protein>
<name>A0A5C5WTB6_9BACT</name>
<feature type="domain" description="Type II secretion system protein GspF" evidence="8">
    <location>
        <begin position="9"/>
        <end position="129"/>
    </location>
</feature>
<dbReference type="EMBL" id="SJPI01000001">
    <property type="protein sequence ID" value="TWT53401.1"/>
    <property type="molecule type" value="Genomic_DNA"/>
</dbReference>
<dbReference type="InterPro" id="IPR042094">
    <property type="entry name" value="T2SS_GspF_sf"/>
</dbReference>
<organism evidence="9 10">
    <name type="scientific">Rubripirellula amarantea</name>
    <dbReference type="NCBI Taxonomy" id="2527999"/>
    <lineage>
        <taxon>Bacteria</taxon>
        <taxon>Pseudomonadati</taxon>
        <taxon>Planctomycetota</taxon>
        <taxon>Planctomycetia</taxon>
        <taxon>Pirellulales</taxon>
        <taxon>Pirellulaceae</taxon>
        <taxon>Rubripirellula</taxon>
    </lineage>
</organism>
<feature type="domain" description="Type II secretion system protein GspF" evidence="8">
    <location>
        <begin position="207"/>
        <end position="324"/>
    </location>
</feature>
<dbReference type="AlphaFoldDB" id="A0A5C5WTB6"/>
<evidence type="ECO:0000256" key="5">
    <source>
        <dbReference type="ARBA" id="ARBA00022989"/>
    </source>
</evidence>
<evidence type="ECO:0000256" key="4">
    <source>
        <dbReference type="ARBA" id="ARBA00022692"/>
    </source>
</evidence>
<dbReference type="GO" id="GO:0005886">
    <property type="term" value="C:plasma membrane"/>
    <property type="evidence" value="ECO:0007669"/>
    <property type="project" value="UniProtKB-SubCell"/>
</dbReference>
<dbReference type="OrthoDB" id="211600at2"/>
<evidence type="ECO:0000256" key="3">
    <source>
        <dbReference type="ARBA" id="ARBA00022475"/>
    </source>
</evidence>
<sequence length="347" mass="38297">MKITDAAKFCHRFATGHRAGVDVVRLLQSETSHGSSRQRREMQALADGASRGHQLHELMQQAEPYYPVLLTAMTEVGEETGKLERALFVLAKHFQHRVDMRRKFIRSISWPVFQLFAGIAVLSLLIYIMGIMRAAGGAEMTDILGLGLRGPEGVLKFWGYLVLIFGSIGLFIAAFFQNWFGLQNLAPLLYMIPKIGPAIQTITIARFCHTMALALDAGLDPIRSIALSCKSTGSSYYASGIADSEKAIRQGSTLSGALNAMSVFPEDFIARVDISEHSGTDAEAMQHLAAEYDERAEDAVKFMSMLATILVRMLVGLVLIFFIFRIAMTYINALSGAMEPINPRRGR</sequence>
<comment type="subcellular location">
    <subcellularLocation>
        <location evidence="1">Cell membrane</location>
        <topology evidence="1">Multi-pass membrane protein</topology>
    </subcellularLocation>
</comment>
<feature type="transmembrane region" description="Helical" evidence="7">
    <location>
        <begin position="110"/>
        <end position="132"/>
    </location>
</feature>
<evidence type="ECO:0000259" key="8">
    <source>
        <dbReference type="Pfam" id="PF00482"/>
    </source>
</evidence>
<gene>
    <name evidence="9" type="primary">gspF_1</name>
    <name evidence="9" type="ORF">Pla22_10300</name>
</gene>
<keyword evidence="5 7" id="KW-1133">Transmembrane helix</keyword>
<dbReference type="PANTHER" id="PTHR30012:SF0">
    <property type="entry name" value="TYPE II SECRETION SYSTEM PROTEIN F-RELATED"/>
    <property type="match status" value="1"/>
</dbReference>
<evidence type="ECO:0000313" key="10">
    <source>
        <dbReference type="Proteomes" id="UP000316598"/>
    </source>
</evidence>
<comment type="caution">
    <text evidence="9">The sequence shown here is derived from an EMBL/GenBank/DDBJ whole genome shotgun (WGS) entry which is preliminary data.</text>
</comment>
<reference evidence="9 10" key="1">
    <citation type="submission" date="2019-02" db="EMBL/GenBank/DDBJ databases">
        <title>Deep-cultivation of Planctomycetes and their phenomic and genomic characterization uncovers novel biology.</title>
        <authorList>
            <person name="Wiegand S."/>
            <person name="Jogler M."/>
            <person name="Boedeker C."/>
            <person name="Pinto D."/>
            <person name="Vollmers J."/>
            <person name="Rivas-Marin E."/>
            <person name="Kohn T."/>
            <person name="Peeters S.H."/>
            <person name="Heuer A."/>
            <person name="Rast P."/>
            <person name="Oberbeckmann S."/>
            <person name="Bunk B."/>
            <person name="Jeske O."/>
            <person name="Meyerdierks A."/>
            <person name="Storesund J.E."/>
            <person name="Kallscheuer N."/>
            <person name="Luecker S."/>
            <person name="Lage O.M."/>
            <person name="Pohl T."/>
            <person name="Merkel B.J."/>
            <person name="Hornburger P."/>
            <person name="Mueller R.-W."/>
            <person name="Bruemmer F."/>
            <person name="Labrenz M."/>
            <person name="Spormann A.M."/>
            <person name="Op Den Camp H."/>
            <person name="Overmann J."/>
            <person name="Amann R."/>
            <person name="Jetten M.S.M."/>
            <person name="Mascher T."/>
            <person name="Medema M.H."/>
            <person name="Devos D.P."/>
            <person name="Kaster A.-K."/>
            <person name="Ovreas L."/>
            <person name="Rohde M."/>
            <person name="Galperin M.Y."/>
            <person name="Jogler C."/>
        </authorList>
    </citation>
    <scope>NUCLEOTIDE SEQUENCE [LARGE SCALE GENOMIC DNA]</scope>
    <source>
        <strain evidence="9 10">Pla22</strain>
    </source>
</reference>